<proteinExistence type="predicted"/>
<evidence type="ECO:0000313" key="2">
    <source>
        <dbReference type="EMBL" id="ASN05347.1"/>
    </source>
</evidence>
<feature type="domain" description="FAD/NAD(P)-binding" evidence="1">
    <location>
        <begin position="2"/>
        <end position="44"/>
    </location>
</feature>
<dbReference type="Pfam" id="PF07992">
    <property type="entry name" value="Pyr_redox_2"/>
    <property type="match status" value="1"/>
</dbReference>
<organism evidence="2 3">
    <name type="scientific">Virgibacillus necropolis</name>
    <dbReference type="NCBI Taxonomy" id="163877"/>
    <lineage>
        <taxon>Bacteria</taxon>
        <taxon>Bacillati</taxon>
        <taxon>Bacillota</taxon>
        <taxon>Bacilli</taxon>
        <taxon>Bacillales</taxon>
        <taxon>Bacillaceae</taxon>
        <taxon>Virgibacillus</taxon>
    </lineage>
</organism>
<evidence type="ECO:0000313" key="3">
    <source>
        <dbReference type="Proteomes" id="UP000204391"/>
    </source>
</evidence>
<dbReference type="EMBL" id="CP022437">
    <property type="protein sequence ID" value="ASN05347.1"/>
    <property type="molecule type" value="Genomic_DNA"/>
</dbReference>
<dbReference type="GO" id="GO:0016491">
    <property type="term" value="F:oxidoreductase activity"/>
    <property type="evidence" value="ECO:0007669"/>
    <property type="project" value="InterPro"/>
</dbReference>
<dbReference type="SUPFAM" id="SSF51905">
    <property type="entry name" value="FAD/NAD(P)-binding domain"/>
    <property type="match status" value="1"/>
</dbReference>
<evidence type="ECO:0000259" key="1">
    <source>
        <dbReference type="Pfam" id="PF07992"/>
    </source>
</evidence>
<dbReference type="InterPro" id="IPR023753">
    <property type="entry name" value="FAD/NAD-binding_dom"/>
</dbReference>
<keyword evidence="3" id="KW-1185">Reference proteome</keyword>
<reference evidence="2 3" key="1">
    <citation type="journal article" date="2003" name="Int. J. Syst. Evol. Microbiol.">
        <title>Virgibacillus carmonensis sp. nov., Virgibacillus necropolis sp. nov. and Virgibacillus picturae sp. nov., three novel species isolated from deteriorated mural paintings, transfer of the species of the genus salibacillus to Virgibacillus, as Virgibacillus marismortui comb. nov. and Virgibacillus salexigens comb. nov., and emended description of the genus Virgibacillus.</title>
        <authorList>
            <person name="Heyrman J."/>
            <person name="Logan N.A."/>
            <person name="Busse H.J."/>
            <person name="Balcaen A."/>
            <person name="Lebbe L."/>
            <person name="Rodriguez-Diaz M."/>
            <person name="Swings J."/>
            <person name="De Vos P."/>
        </authorList>
    </citation>
    <scope>NUCLEOTIDE SEQUENCE [LARGE SCALE GENOMIC DNA]</scope>
    <source>
        <strain evidence="2 3">LMG 19488</strain>
    </source>
</reference>
<gene>
    <name evidence="2" type="ORF">CFK40_10150</name>
</gene>
<accession>A0A221MCI6</accession>
<dbReference type="RefSeq" id="WP_089532197.1">
    <property type="nucleotide sequence ID" value="NZ_CP022437.1"/>
</dbReference>
<dbReference type="AlphaFoldDB" id="A0A221MCI6"/>
<protein>
    <recommendedName>
        <fullName evidence="1">FAD/NAD(P)-binding domain-containing protein</fullName>
    </recommendedName>
</protein>
<sequence>MFDVLIVGAGPAGTSAALFTAKNRKKTMVIDNEKSVTKRAWIKNYYGVKKLPALIKSKLVKTRPANLALKSSKLA</sequence>
<dbReference type="Gene3D" id="3.50.50.60">
    <property type="entry name" value="FAD/NAD(P)-binding domain"/>
    <property type="match status" value="1"/>
</dbReference>
<name>A0A221MCI6_9BACI</name>
<dbReference type="InterPro" id="IPR036188">
    <property type="entry name" value="FAD/NAD-bd_sf"/>
</dbReference>
<dbReference type="Proteomes" id="UP000204391">
    <property type="component" value="Chromosome"/>
</dbReference>
<dbReference type="KEGG" id="vne:CFK40_10150"/>